<organism evidence="2">
    <name type="scientific">Phaeomonas parva</name>
    <dbReference type="NCBI Taxonomy" id="124430"/>
    <lineage>
        <taxon>Eukaryota</taxon>
        <taxon>Sar</taxon>
        <taxon>Stramenopiles</taxon>
        <taxon>Ochrophyta</taxon>
        <taxon>Pinguiophyceae</taxon>
        <taxon>Pinguiochrysidales</taxon>
        <taxon>Pinguiochrysidaceae</taxon>
        <taxon>Phaeomonas</taxon>
    </lineage>
</organism>
<feature type="chain" id="PRO_5030767160" description="Cadherin domain-containing protein" evidence="1">
    <location>
        <begin position="23"/>
        <end position="177"/>
    </location>
</feature>
<keyword evidence="1" id="KW-0732">Signal</keyword>
<evidence type="ECO:0000256" key="1">
    <source>
        <dbReference type="SAM" id="SignalP"/>
    </source>
</evidence>
<feature type="signal peptide" evidence="1">
    <location>
        <begin position="1"/>
        <end position="22"/>
    </location>
</feature>
<protein>
    <recommendedName>
        <fullName evidence="3">Cadherin domain-containing protein</fullName>
    </recommendedName>
</protein>
<dbReference type="AlphaFoldDB" id="A0A7S1U240"/>
<evidence type="ECO:0000313" key="2">
    <source>
        <dbReference type="EMBL" id="CAD9254790.1"/>
    </source>
</evidence>
<accession>A0A7S1U240</accession>
<gene>
    <name evidence="2" type="ORF">PPAR1163_LOCUS13158</name>
</gene>
<name>A0A7S1U240_9STRA</name>
<dbReference type="EMBL" id="HBGJ01020284">
    <property type="protein sequence ID" value="CAD9254790.1"/>
    <property type="molecule type" value="Transcribed_RNA"/>
</dbReference>
<reference evidence="2" key="1">
    <citation type="submission" date="2021-01" db="EMBL/GenBank/DDBJ databases">
        <authorList>
            <person name="Corre E."/>
            <person name="Pelletier E."/>
            <person name="Niang G."/>
            <person name="Scheremetjew M."/>
            <person name="Finn R."/>
            <person name="Kale V."/>
            <person name="Holt S."/>
            <person name="Cochrane G."/>
            <person name="Meng A."/>
            <person name="Brown T."/>
            <person name="Cohen L."/>
        </authorList>
    </citation>
    <scope>NUCLEOTIDE SEQUENCE</scope>
    <source>
        <strain evidence="2">CCMP2877</strain>
    </source>
</reference>
<sequence>MGTMRAALILLGLGLALREVTPAAPVLGALESFNRHFSYYETPNEIALTITDTLTVTDADGDNINGGTVVVATYEAGDTLVVTDTTVSGVTNTYSAGTLTLSGSANAADYQTVLRSVKYFRPDTWGFEDNPNTHSKTFTFEVTDVNAETATSVNRQFTIETAYFICTDVDPCTRTLN</sequence>
<proteinExistence type="predicted"/>
<evidence type="ECO:0008006" key="3">
    <source>
        <dbReference type="Google" id="ProtNLM"/>
    </source>
</evidence>